<dbReference type="Pfam" id="PF25990">
    <property type="entry name" value="Beta-barrel_YknX"/>
    <property type="match status" value="1"/>
</dbReference>
<evidence type="ECO:0000256" key="2">
    <source>
        <dbReference type="ARBA" id="ARBA00023054"/>
    </source>
</evidence>
<feature type="compositionally biased region" description="Gly residues" evidence="4">
    <location>
        <begin position="472"/>
        <end position="484"/>
    </location>
</feature>
<evidence type="ECO:0000256" key="1">
    <source>
        <dbReference type="ARBA" id="ARBA00004196"/>
    </source>
</evidence>
<dbReference type="Pfam" id="PF25917">
    <property type="entry name" value="BSH_RND"/>
    <property type="match status" value="1"/>
</dbReference>
<feature type="domain" description="YknX-like beta-barrel" evidence="6">
    <location>
        <begin position="404"/>
        <end position="461"/>
    </location>
</feature>
<feature type="coiled-coil region" evidence="3">
    <location>
        <begin position="109"/>
        <end position="168"/>
    </location>
</feature>
<name>A0AA35QV07_GEOBA</name>
<evidence type="ECO:0000313" key="8">
    <source>
        <dbReference type="Proteomes" id="UP001174909"/>
    </source>
</evidence>
<keyword evidence="2 3" id="KW-0175">Coiled coil</keyword>
<comment type="subcellular location">
    <subcellularLocation>
        <location evidence="1">Cell envelope</location>
    </subcellularLocation>
</comment>
<organism evidence="7 8">
    <name type="scientific">Geodia barretti</name>
    <name type="common">Barrett's horny sponge</name>
    <dbReference type="NCBI Taxonomy" id="519541"/>
    <lineage>
        <taxon>Eukaryota</taxon>
        <taxon>Metazoa</taxon>
        <taxon>Porifera</taxon>
        <taxon>Demospongiae</taxon>
        <taxon>Heteroscleromorpha</taxon>
        <taxon>Tetractinellida</taxon>
        <taxon>Astrophorina</taxon>
        <taxon>Geodiidae</taxon>
        <taxon>Geodia</taxon>
    </lineage>
</organism>
<dbReference type="Gene3D" id="2.40.420.20">
    <property type="match status" value="1"/>
</dbReference>
<evidence type="ECO:0000259" key="6">
    <source>
        <dbReference type="Pfam" id="PF25990"/>
    </source>
</evidence>
<dbReference type="InterPro" id="IPR058625">
    <property type="entry name" value="MdtA-like_BSH"/>
</dbReference>
<dbReference type="Gene3D" id="2.40.50.100">
    <property type="match status" value="1"/>
</dbReference>
<dbReference type="InterPro" id="IPR050465">
    <property type="entry name" value="UPF0194_transport"/>
</dbReference>
<dbReference type="Proteomes" id="UP001174909">
    <property type="component" value="Unassembled WGS sequence"/>
</dbReference>
<keyword evidence="8" id="KW-1185">Reference proteome</keyword>
<proteinExistence type="predicted"/>
<feature type="coiled-coil region" evidence="3">
    <location>
        <begin position="204"/>
        <end position="258"/>
    </location>
</feature>
<gene>
    <name evidence="7" type="ORF">GBAR_LOCUS1007</name>
</gene>
<dbReference type="InterPro" id="IPR058636">
    <property type="entry name" value="Beta-barrel_YknX"/>
</dbReference>
<dbReference type="PANTHER" id="PTHR32347:SF14">
    <property type="entry name" value="EFFLUX SYSTEM COMPONENT YKNX-RELATED"/>
    <property type="match status" value="1"/>
</dbReference>
<protein>
    <submittedName>
        <fullName evidence="7">UPF0194 membrane protein CKO_02332</fullName>
    </submittedName>
</protein>
<accession>A0AA35QV07</accession>
<dbReference type="Gene3D" id="2.40.30.170">
    <property type="match status" value="1"/>
</dbReference>
<evidence type="ECO:0000259" key="5">
    <source>
        <dbReference type="Pfam" id="PF25917"/>
    </source>
</evidence>
<evidence type="ECO:0000313" key="7">
    <source>
        <dbReference type="EMBL" id="CAI7992461.1"/>
    </source>
</evidence>
<feature type="coiled-coil region" evidence="3">
    <location>
        <begin position="302"/>
        <end position="346"/>
    </location>
</feature>
<sequence>MIGIGKWKIIAIVGAVLLVVAAVAVGRIVFTNSEGRDGAEMLAVKTAAVERGDIAVIIDATGTIKPLNIVEVSSKASGKILDLRVDAGDYVEKDEIIAVIETTYVQISLDQAQADLRTAQARLQQAEIDFELQKVQSAIQIRQAEESLSEARQRLVQLKEAIRLEKTANARGILDAENSLNISRIRYKLLTSGEVRDENKSRAQASLNQEIANLDLVISEHKRNQTLYEKELISQAALESSHAQLKSAEARHQSAIENLRLVEKPATEAELELGQADIRKAEFNLEIANERVEAEATRDMDIQLQQQRIVQAEESLKLAESNKKQIERKQRDLETARSSVKRSETQLELRQIEYDDTIIKAPISGTILEKLVEEGQVITSRLSSLSSSEGQALVTMADLDTVYVVTEVDETDIGKVEIGQPVTITVEAYPDTPFQGEVLKIAPLGQSIQNVTTFEVTSELKNVEAAGTRQGMRGGGGRRQGGGTRPDMANMTQEQRERFRAMGQQRQADGGAGGTSRPASQEAPAQPAQEQPVAKAEEADEDNLGGLFGGFFEEAPVAEAPAETQQPQAEDAKIPFLKPGMNAGVQISVVNKIDILTLPAEAVLDMRGRKMVRIVGADGQPGRPQPIVAGVSSFDKIEIVSGLAEGDVVAIGGFTPGEGGGRSEAWRQRMMNPASTMRRMTGGGRGR</sequence>
<dbReference type="PANTHER" id="PTHR32347">
    <property type="entry name" value="EFFLUX SYSTEM COMPONENT YKNX-RELATED"/>
    <property type="match status" value="1"/>
</dbReference>
<feature type="region of interest" description="Disordered" evidence="4">
    <location>
        <begin position="465"/>
        <end position="549"/>
    </location>
</feature>
<evidence type="ECO:0000256" key="4">
    <source>
        <dbReference type="SAM" id="MobiDB-lite"/>
    </source>
</evidence>
<evidence type="ECO:0000256" key="3">
    <source>
        <dbReference type="SAM" id="Coils"/>
    </source>
</evidence>
<comment type="caution">
    <text evidence="7">The sequence shown here is derived from an EMBL/GenBank/DDBJ whole genome shotgun (WGS) entry which is preliminary data.</text>
</comment>
<dbReference type="AlphaFoldDB" id="A0AA35QV07"/>
<dbReference type="Gene3D" id="1.10.287.470">
    <property type="entry name" value="Helix hairpin bin"/>
    <property type="match status" value="2"/>
</dbReference>
<feature type="compositionally biased region" description="Low complexity" evidence="4">
    <location>
        <begin position="518"/>
        <end position="534"/>
    </location>
</feature>
<reference evidence="7" key="1">
    <citation type="submission" date="2023-03" db="EMBL/GenBank/DDBJ databases">
        <authorList>
            <person name="Steffen K."/>
            <person name="Cardenas P."/>
        </authorList>
    </citation>
    <scope>NUCLEOTIDE SEQUENCE</scope>
</reference>
<feature type="domain" description="Multidrug resistance protein MdtA-like barrel-sandwich hybrid" evidence="5">
    <location>
        <begin position="68"/>
        <end position="380"/>
    </location>
</feature>
<dbReference type="SUPFAM" id="SSF111369">
    <property type="entry name" value="HlyD-like secretion proteins"/>
    <property type="match status" value="2"/>
</dbReference>
<dbReference type="EMBL" id="CASHTH010000145">
    <property type="protein sequence ID" value="CAI7992461.1"/>
    <property type="molecule type" value="Genomic_DNA"/>
</dbReference>